<feature type="region of interest" description="Disordered" evidence="1">
    <location>
        <begin position="1"/>
        <end position="24"/>
    </location>
</feature>
<sequence length="116" mass="12318">MFKKTVSRTACSHPTTPSAPMCHSPPLPNLPFGGSGTSLSFGVPLVILIVADRPKCHRQTGLKDCGPMAGDRDLIGRTAPADDLMSPPPPESSPFTSFVVRDMSCEASCHLFLLLP</sequence>
<protein>
    <submittedName>
        <fullName evidence="2">Uncharacterized protein</fullName>
    </submittedName>
</protein>
<evidence type="ECO:0000313" key="3">
    <source>
        <dbReference type="Proteomes" id="UP000827092"/>
    </source>
</evidence>
<dbReference type="AlphaFoldDB" id="A0AAV6V836"/>
<feature type="compositionally biased region" description="Polar residues" evidence="1">
    <location>
        <begin position="7"/>
        <end position="18"/>
    </location>
</feature>
<dbReference type="Proteomes" id="UP000827092">
    <property type="component" value="Unassembled WGS sequence"/>
</dbReference>
<proteinExistence type="predicted"/>
<name>A0AAV6V836_9ARAC</name>
<reference evidence="2 3" key="1">
    <citation type="journal article" date="2022" name="Nat. Ecol. Evol.">
        <title>A masculinizing supergene underlies an exaggerated male reproductive morph in a spider.</title>
        <authorList>
            <person name="Hendrickx F."/>
            <person name="De Corte Z."/>
            <person name="Sonet G."/>
            <person name="Van Belleghem S.M."/>
            <person name="Kostlbacher S."/>
            <person name="Vangestel C."/>
        </authorList>
    </citation>
    <scope>NUCLEOTIDE SEQUENCE [LARGE SCALE GENOMIC DNA]</scope>
    <source>
        <strain evidence="2">W744_W776</strain>
    </source>
</reference>
<dbReference type="EMBL" id="JAFNEN010000134">
    <property type="protein sequence ID" value="KAG8192865.1"/>
    <property type="molecule type" value="Genomic_DNA"/>
</dbReference>
<comment type="caution">
    <text evidence="2">The sequence shown here is derived from an EMBL/GenBank/DDBJ whole genome shotgun (WGS) entry which is preliminary data.</text>
</comment>
<accession>A0AAV6V836</accession>
<keyword evidence="3" id="KW-1185">Reference proteome</keyword>
<organism evidence="2 3">
    <name type="scientific">Oedothorax gibbosus</name>
    <dbReference type="NCBI Taxonomy" id="931172"/>
    <lineage>
        <taxon>Eukaryota</taxon>
        <taxon>Metazoa</taxon>
        <taxon>Ecdysozoa</taxon>
        <taxon>Arthropoda</taxon>
        <taxon>Chelicerata</taxon>
        <taxon>Arachnida</taxon>
        <taxon>Araneae</taxon>
        <taxon>Araneomorphae</taxon>
        <taxon>Entelegynae</taxon>
        <taxon>Araneoidea</taxon>
        <taxon>Linyphiidae</taxon>
        <taxon>Erigoninae</taxon>
        <taxon>Oedothorax</taxon>
    </lineage>
</organism>
<feature type="region of interest" description="Disordered" evidence="1">
    <location>
        <begin position="61"/>
        <end position="93"/>
    </location>
</feature>
<evidence type="ECO:0000256" key="1">
    <source>
        <dbReference type="SAM" id="MobiDB-lite"/>
    </source>
</evidence>
<gene>
    <name evidence="2" type="ORF">JTE90_014641</name>
</gene>
<evidence type="ECO:0000313" key="2">
    <source>
        <dbReference type="EMBL" id="KAG8192865.1"/>
    </source>
</evidence>